<organism evidence="7 8">
    <name type="scientific">Cyclotella cryptica</name>
    <dbReference type="NCBI Taxonomy" id="29204"/>
    <lineage>
        <taxon>Eukaryota</taxon>
        <taxon>Sar</taxon>
        <taxon>Stramenopiles</taxon>
        <taxon>Ochrophyta</taxon>
        <taxon>Bacillariophyta</taxon>
        <taxon>Coscinodiscophyceae</taxon>
        <taxon>Thalassiosirophycidae</taxon>
        <taxon>Stephanodiscales</taxon>
        <taxon>Stephanodiscaceae</taxon>
        <taxon>Cyclotella</taxon>
    </lineage>
</organism>
<dbReference type="InterPro" id="IPR000232">
    <property type="entry name" value="HSF_DNA-bd"/>
</dbReference>
<feature type="region of interest" description="Disordered" evidence="5">
    <location>
        <begin position="332"/>
        <end position="401"/>
    </location>
</feature>
<dbReference type="PANTHER" id="PTHR10015:SF206">
    <property type="entry name" value="HSF-TYPE DNA-BINDING DOMAIN-CONTAINING PROTEIN"/>
    <property type="match status" value="1"/>
</dbReference>
<dbReference type="Gene3D" id="1.10.10.10">
    <property type="entry name" value="Winged helix-like DNA-binding domain superfamily/Winged helix DNA-binding domain"/>
    <property type="match status" value="1"/>
</dbReference>
<dbReference type="EMBL" id="JABMIG020000332">
    <property type="protein sequence ID" value="KAL3780985.1"/>
    <property type="molecule type" value="Genomic_DNA"/>
</dbReference>
<evidence type="ECO:0000256" key="5">
    <source>
        <dbReference type="SAM" id="MobiDB-lite"/>
    </source>
</evidence>
<feature type="compositionally biased region" description="Basic and acidic residues" evidence="5">
    <location>
        <begin position="383"/>
        <end position="394"/>
    </location>
</feature>
<dbReference type="InterPro" id="IPR036390">
    <property type="entry name" value="WH_DNA-bd_sf"/>
</dbReference>
<comment type="caution">
    <text evidence="7">The sequence shown here is derived from an EMBL/GenBank/DDBJ whole genome shotgun (WGS) entry which is preliminary data.</text>
</comment>
<keyword evidence="3" id="KW-0539">Nucleus</keyword>
<evidence type="ECO:0000256" key="1">
    <source>
        <dbReference type="ARBA" id="ARBA00004123"/>
    </source>
</evidence>
<feature type="region of interest" description="Disordered" evidence="5">
    <location>
        <begin position="257"/>
        <end position="309"/>
    </location>
</feature>
<dbReference type="SUPFAM" id="SSF46785">
    <property type="entry name" value="Winged helix' DNA-binding domain"/>
    <property type="match status" value="1"/>
</dbReference>
<dbReference type="GO" id="GO:0003677">
    <property type="term" value="F:DNA binding"/>
    <property type="evidence" value="ECO:0007669"/>
    <property type="project" value="UniProtKB-KW"/>
</dbReference>
<dbReference type="FunFam" id="1.10.10.10:FF:000479">
    <property type="entry name" value="Predicted protein"/>
    <property type="match status" value="1"/>
</dbReference>
<dbReference type="Pfam" id="PF00447">
    <property type="entry name" value="HSF_DNA-bind"/>
    <property type="match status" value="1"/>
</dbReference>
<comment type="subcellular location">
    <subcellularLocation>
        <location evidence="1">Nucleus</location>
    </subcellularLocation>
</comment>
<dbReference type="InterPro" id="IPR036388">
    <property type="entry name" value="WH-like_DNA-bd_sf"/>
</dbReference>
<name>A0ABD3NYI5_9STRA</name>
<evidence type="ECO:0000259" key="6">
    <source>
        <dbReference type="SMART" id="SM00415"/>
    </source>
</evidence>
<sequence>MVKTSSSPSPPPNDHQCLEGYQRQPVVDSNDPVSYVAPRPPPPPLLHSGSQSHLDAPVRQLAPPRRTDHTYHDYSTHTPSPYEYPVTKKSTSNFPAKLHRMISDPSNSQAIQWQPHGRAWRVLDKELLVEVVIPKYFVQTKYESFTRQLSGWGFKRLHQTGPDYRCYYHECFLRGLPHLTRLMKRTEPNQGKLLPHVEAEPDFYQMDFIHPLPPSPFYPPPPIDFHAGVSAGCAYPYPHGGHAPYWPPDNVQPDASHYPYGHYHGQAPAPPRNYPPPPSYDPYGYPYPQPPPHHSLQQHPMYPHQGQEHMMVPPYHGGYPCAALLPQPYPPYGQPQGYADPHAYNVYPPHPNEVEPRLSVNQPHPPNSNDVYANQQQALQDANHSDNDNEEGREGLNQQNH</sequence>
<reference evidence="7 8" key="1">
    <citation type="journal article" date="2020" name="G3 (Bethesda)">
        <title>Improved Reference Genome for Cyclotella cryptica CCMP332, a Model for Cell Wall Morphogenesis, Salinity Adaptation, and Lipid Production in Diatoms (Bacillariophyta).</title>
        <authorList>
            <person name="Roberts W.R."/>
            <person name="Downey K.M."/>
            <person name="Ruck E.C."/>
            <person name="Traller J.C."/>
            <person name="Alverson A.J."/>
        </authorList>
    </citation>
    <scope>NUCLEOTIDE SEQUENCE [LARGE SCALE GENOMIC DNA]</scope>
    <source>
        <strain evidence="7 8">CCMP332</strain>
    </source>
</reference>
<keyword evidence="8" id="KW-1185">Reference proteome</keyword>
<proteinExistence type="inferred from homology"/>
<accession>A0ABD3NYI5</accession>
<protein>
    <recommendedName>
        <fullName evidence="6">HSF-type DNA-binding domain-containing protein</fullName>
    </recommendedName>
</protein>
<evidence type="ECO:0000313" key="7">
    <source>
        <dbReference type="EMBL" id="KAL3780985.1"/>
    </source>
</evidence>
<comment type="similarity">
    <text evidence="4">Belongs to the HSF family.</text>
</comment>
<keyword evidence="2" id="KW-0238">DNA-binding</keyword>
<feature type="compositionally biased region" description="Polar residues" evidence="5">
    <location>
        <begin position="359"/>
        <end position="382"/>
    </location>
</feature>
<dbReference type="GO" id="GO:0005634">
    <property type="term" value="C:nucleus"/>
    <property type="evidence" value="ECO:0007669"/>
    <property type="project" value="UniProtKB-SubCell"/>
</dbReference>
<evidence type="ECO:0000313" key="8">
    <source>
        <dbReference type="Proteomes" id="UP001516023"/>
    </source>
</evidence>
<evidence type="ECO:0000256" key="4">
    <source>
        <dbReference type="RuleBase" id="RU004020"/>
    </source>
</evidence>
<dbReference type="Proteomes" id="UP001516023">
    <property type="component" value="Unassembled WGS sequence"/>
</dbReference>
<evidence type="ECO:0000256" key="3">
    <source>
        <dbReference type="ARBA" id="ARBA00023242"/>
    </source>
</evidence>
<dbReference type="SMART" id="SM00415">
    <property type="entry name" value="HSF"/>
    <property type="match status" value="1"/>
</dbReference>
<dbReference type="PANTHER" id="PTHR10015">
    <property type="entry name" value="HEAT SHOCK TRANSCRIPTION FACTOR"/>
    <property type="match status" value="1"/>
</dbReference>
<dbReference type="AlphaFoldDB" id="A0ABD3NYI5"/>
<feature type="region of interest" description="Disordered" evidence="5">
    <location>
        <begin position="1"/>
        <end position="87"/>
    </location>
</feature>
<feature type="compositionally biased region" description="Basic and acidic residues" evidence="5">
    <location>
        <begin position="65"/>
        <end position="75"/>
    </location>
</feature>
<feature type="compositionally biased region" description="Pro residues" evidence="5">
    <location>
        <begin position="268"/>
        <end position="293"/>
    </location>
</feature>
<gene>
    <name evidence="7" type="ORF">HJC23_003866</name>
</gene>
<dbReference type="PRINTS" id="PR00056">
    <property type="entry name" value="HSFDOMAIN"/>
</dbReference>
<evidence type="ECO:0000256" key="2">
    <source>
        <dbReference type="ARBA" id="ARBA00023125"/>
    </source>
</evidence>
<feature type="domain" description="HSF-type DNA-binding" evidence="6">
    <location>
        <begin position="90"/>
        <end position="186"/>
    </location>
</feature>